<dbReference type="GO" id="GO:0006935">
    <property type="term" value="P:chemotaxis"/>
    <property type="evidence" value="ECO:0007669"/>
    <property type="project" value="InterPro"/>
</dbReference>
<dbReference type="PANTHER" id="PTHR22617">
    <property type="entry name" value="CHEMOTAXIS SENSOR HISTIDINE KINASE-RELATED"/>
    <property type="match status" value="1"/>
</dbReference>
<name>A0A222FGM0_9GAMM</name>
<keyword evidence="3" id="KW-1185">Reference proteome</keyword>
<dbReference type="InterPro" id="IPR039315">
    <property type="entry name" value="CheW"/>
</dbReference>
<dbReference type="Proteomes" id="UP000202440">
    <property type="component" value="Chromosome"/>
</dbReference>
<accession>A0A222FGM0</accession>
<dbReference type="KEGG" id="bsan:CHH28_02340"/>
<dbReference type="Gene3D" id="2.30.30.40">
    <property type="entry name" value="SH3 Domains"/>
    <property type="match status" value="1"/>
</dbReference>
<dbReference type="AlphaFoldDB" id="A0A222FGM0"/>
<dbReference type="InterPro" id="IPR036061">
    <property type="entry name" value="CheW-like_dom_sf"/>
</dbReference>
<reference evidence="2 3" key="1">
    <citation type="submission" date="2017-07" db="EMBL/GenBank/DDBJ databases">
        <title>Annotated genome sequence of Bacterioplanes sanyensis isolated from Red Sea.</title>
        <authorList>
            <person name="Rehman Z.U."/>
        </authorList>
    </citation>
    <scope>NUCLEOTIDE SEQUENCE [LARGE SCALE GENOMIC DNA]</scope>
    <source>
        <strain evidence="2 3">NV9</strain>
    </source>
</reference>
<sequence length="140" mass="15865">MQADHERWLTFTMDDTTYCLPVNTVREVTLWNRPEPVPDAPRQAWGVINLRGDIVTVLDGRSLLGLPQKEPDDDTRVLTIEVEQEVIGFVVDAVHEIVLLDPAKVEPPVTPQAFMKGTCYHKNDLLVLLTLENVHEELGR</sequence>
<dbReference type="SUPFAM" id="SSF50341">
    <property type="entry name" value="CheW-like"/>
    <property type="match status" value="1"/>
</dbReference>
<dbReference type="SMART" id="SM00260">
    <property type="entry name" value="CheW"/>
    <property type="match status" value="1"/>
</dbReference>
<proteinExistence type="predicted"/>
<protein>
    <submittedName>
        <fullName evidence="2">Chemotaxis protein CheW</fullName>
    </submittedName>
</protein>
<dbReference type="Pfam" id="PF01584">
    <property type="entry name" value="CheW"/>
    <property type="match status" value="1"/>
</dbReference>
<dbReference type="EMBL" id="CP022530">
    <property type="protein sequence ID" value="ASP37581.1"/>
    <property type="molecule type" value="Genomic_DNA"/>
</dbReference>
<dbReference type="PANTHER" id="PTHR22617:SF23">
    <property type="entry name" value="CHEMOTAXIS PROTEIN CHEW"/>
    <property type="match status" value="1"/>
</dbReference>
<feature type="domain" description="CheW-like" evidence="1">
    <location>
        <begin position="5"/>
        <end position="140"/>
    </location>
</feature>
<gene>
    <name evidence="2" type="ORF">CHH28_02340</name>
</gene>
<dbReference type="Gene3D" id="2.40.50.180">
    <property type="entry name" value="CheA-289, Domain 4"/>
    <property type="match status" value="1"/>
</dbReference>
<dbReference type="GO" id="GO:0005829">
    <property type="term" value="C:cytosol"/>
    <property type="evidence" value="ECO:0007669"/>
    <property type="project" value="TreeGrafter"/>
</dbReference>
<dbReference type="InterPro" id="IPR002545">
    <property type="entry name" value="CheW-lke_dom"/>
</dbReference>
<organism evidence="2 3">
    <name type="scientific">Bacterioplanes sanyensis</name>
    <dbReference type="NCBI Taxonomy" id="1249553"/>
    <lineage>
        <taxon>Bacteria</taxon>
        <taxon>Pseudomonadati</taxon>
        <taxon>Pseudomonadota</taxon>
        <taxon>Gammaproteobacteria</taxon>
        <taxon>Oceanospirillales</taxon>
        <taxon>Oceanospirillaceae</taxon>
        <taxon>Bacterioplanes</taxon>
    </lineage>
</organism>
<dbReference type="OrthoDB" id="5608922at2"/>
<dbReference type="RefSeq" id="WP_094058797.1">
    <property type="nucleotide sequence ID" value="NZ_CP022530.1"/>
</dbReference>
<dbReference type="PROSITE" id="PS50851">
    <property type="entry name" value="CHEW"/>
    <property type="match status" value="1"/>
</dbReference>
<dbReference type="GO" id="GO:0007165">
    <property type="term" value="P:signal transduction"/>
    <property type="evidence" value="ECO:0007669"/>
    <property type="project" value="InterPro"/>
</dbReference>
<evidence type="ECO:0000259" key="1">
    <source>
        <dbReference type="PROSITE" id="PS50851"/>
    </source>
</evidence>
<evidence type="ECO:0000313" key="2">
    <source>
        <dbReference type="EMBL" id="ASP37581.1"/>
    </source>
</evidence>
<evidence type="ECO:0000313" key="3">
    <source>
        <dbReference type="Proteomes" id="UP000202440"/>
    </source>
</evidence>